<dbReference type="GO" id="GO:0008076">
    <property type="term" value="C:voltage-gated potassium channel complex"/>
    <property type="evidence" value="ECO:0007669"/>
    <property type="project" value="InterPro"/>
</dbReference>
<proteinExistence type="predicted"/>
<keyword evidence="8" id="KW-0630">Potassium</keyword>
<dbReference type="SMART" id="SM00054">
    <property type="entry name" value="EFh"/>
    <property type="match status" value="1"/>
</dbReference>
<evidence type="ECO:0000256" key="14">
    <source>
        <dbReference type="SAM" id="SignalP"/>
    </source>
</evidence>
<dbReference type="Pfam" id="PF00520">
    <property type="entry name" value="Ion_trans"/>
    <property type="match status" value="1"/>
</dbReference>
<keyword evidence="11 13" id="KW-0472">Membrane</keyword>
<dbReference type="Gene3D" id="1.10.238.10">
    <property type="entry name" value="EF-hand"/>
    <property type="match status" value="1"/>
</dbReference>
<dbReference type="Gene3D" id="1.20.120.350">
    <property type="entry name" value="Voltage-gated potassium channels. Chain C"/>
    <property type="match status" value="1"/>
</dbReference>
<feature type="transmembrane region" description="Helical" evidence="13">
    <location>
        <begin position="67"/>
        <end position="88"/>
    </location>
</feature>
<keyword evidence="3" id="KW-0633">Potassium transport</keyword>
<comment type="subcellular location">
    <subcellularLocation>
        <location evidence="1">Membrane</location>
        <topology evidence="1">Multi-pass membrane protein</topology>
    </subcellularLocation>
</comment>
<evidence type="ECO:0000256" key="11">
    <source>
        <dbReference type="ARBA" id="ARBA00023136"/>
    </source>
</evidence>
<evidence type="ECO:0000259" key="15">
    <source>
        <dbReference type="PROSITE" id="PS50222"/>
    </source>
</evidence>
<dbReference type="EMBL" id="HBEP01003658">
    <property type="protein sequence ID" value="CAD8470510.1"/>
    <property type="molecule type" value="Transcribed_RNA"/>
</dbReference>
<dbReference type="PRINTS" id="PR00169">
    <property type="entry name" value="KCHANNEL"/>
</dbReference>
<dbReference type="GO" id="GO:0005509">
    <property type="term" value="F:calcium ion binding"/>
    <property type="evidence" value="ECO:0007669"/>
    <property type="project" value="InterPro"/>
</dbReference>
<dbReference type="SUPFAM" id="SSF81324">
    <property type="entry name" value="Voltage-gated potassium channels"/>
    <property type="match status" value="1"/>
</dbReference>
<dbReference type="PANTHER" id="PTHR11537">
    <property type="entry name" value="VOLTAGE-GATED POTASSIUM CHANNEL"/>
    <property type="match status" value="1"/>
</dbReference>
<accession>A0A7S0E3E5</accession>
<keyword evidence="7" id="KW-0851">Voltage-gated channel</keyword>
<feature type="chain" id="PRO_5031421295" description="EF-hand domain-containing protein" evidence="14">
    <location>
        <begin position="23"/>
        <end position="338"/>
    </location>
</feature>
<dbReference type="InterPro" id="IPR018247">
    <property type="entry name" value="EF_Hand_1_Ca_BS"/>
</dbReference>
<feature type="transmembrane region" description="Helical" evidence="13">
    <location>
        <begin position="147"/>
        <end position="171"/>
    </location>
</feature>
<dbReference type="InterPro" id="IPR002048">
    <property type="entry name" value="EF_hand_dom"/>
</dbReference>
<dbReference type="GO" id="GO:0001508">
    <property type="term" value="P:action potential"/>
    <property type="evidence" value="ECO:0007669"/>
    <property type="project" value="TreeGrafter"/>
</dbReference>
<keyword evidence="2" id="KW-0813">Transport</keyword>
<keyword evidence="4 13" id="KW-0812">Transmembrane</keyword>
<feature type="transmembrane region" description="Helical" evidence="13">
    <location>
        <begin position="213"/>
        <end position="234"/>
    </location>
</feature>
<dbReference type="Gene3D" id="1.10.287.70">
    <property type="match status" value="1"/>
</dbReference>
<dbReference type="InterPro" id="IPR011992">
    <property type="entry name" value="EF-hand-dom_pair"/>
</dbReference>
<evidence type="ECO:0000313" key="16">
    <source>
        <dbReference type="EMBL" id="CAD8470510.1"/>
    </source>
</evidence>
<keyword evidence="14" id="KW-0732">Signal</keyword>
<evidence type="ECO:0000256" key="4">
    <source>
        <dbReference type="ARBA" id="ARBA00022692"/>
    </source>
</evidence>
<dbReference type="InterPro" id="IPR005821">
    <property type="entry name" value="Ion_trans_dom"/>
</dbReference>
<dbReference type="GO" id="GO:0005249">
    <property type="term" value="F:voltage-gated potassium channel activity"/>
    <property type="evidence" value="ECO:0007669"/>
    <property type="project" value="InterPro"/>
</dbReference>
<keyword evidence="6" id="KW-0106">Calcium</keyword>
<feature type="signal peptide" evidence="14">
    <location>
        <begin position="1"/>
        <end position="22"/>
    </location>
</feature>
<dbReference type="InterPro" id="IPR027359">
    <property type="entry name" value="Volt_channel_dom_sf"/>
</dbReference>
<dbReference type="AlphaFoldDB" id="A0A7S0E3E5"/>
<protein>
    <recommendedName>
        <fullName evidence="15">EF-hand domain-containing protein</fullName>
    </recommendedName>
</protein>
<evidence type="ECO:0000256" key="1">
    <source>
        <dbReference type="ARBA" id="ARBA00004141"/>
    </source>
</evidence>
<evidence type="ECO:0000256" key="7">
    <source>
        <dbReference type="ARBA" id="ARBA00022882"/>
    </source>
</evidence>
<organism evidence="16">
    <name type="scientific">Phaeocystis antarctica</name>
    <dbReference type="NCBI Taxonomy" id="33657"/>
    <lineage>
        <taxon>Eukaryota</taxon>
        <taxon>Haptista</taxon>
        <taxon>Haptophyta</taxon>
        <taxon>Prymnesiophyceae</taxon>
        <taxon>Phaeocystales</taxon>
        <taxon>Phaeocystaceae</taxon>
        <taxon>Phaeocystis</taxon>
    </lineage>
</organism>
<dbReference type="PROSITE" id="PS00018">
    <property type="entry name" value="EF_HAND_1"/>
    <property type="match status" value="1"/>
</dbReference>
<evidence type="ECO:0000256" key="9">
    <source>
        <dbReference type="ARBA" id="ARBA00022989"/>
    </source>
</evidence>
<evidence type="ECO:0000256" key="12">
    <source>
        <dbReference type="ARBA" id="ARBA00023303"/>
    </source>
</evidence>
<keyword evidence="10" id="KW-0406">Ion transport</keyword>
<keyword evidence="9 13" id="KW-1133">Transmembrane helix</keyword>
<name>A0A7S0E3E5_9EUKA</name>
<keyword evidence="5" id="KW-0631">Potassium channel</keyword>
<feature type="domain" description="EF-hand" evidence="15">
    <location>
        <begin position="262"/>
        <end position="297"/>
    </location>
</feature>
<dbReference type="PROSITE" id="PS50222">
    <property type="entry name" value="EF_HAND_2"/>
    <property type="match status" value="1"/>
</dbReference>
<sequence length="338" mass="36947">MLNIVLSVLVLYLQSLSHLSDSVTLHSIELGCTIVFSCEVLVRVAAAYHPAALLFDLMVWVDIASVVPFYIELGIAVVSGVPVGAALFGEEMRSSTDLQVQQQGVETGGEVTNVLQLLRLLRLLRLLKLGRHYEGSMVLISALKRSATALLVPCFFLCVMICLFAGLMFYLEGPTGGGQAGFDNMFKASWFVLVTLTTVGYGDCYPITVGGKLVASVAIMCGVLFMAMPITIVGQSFAQVWEEREALQVVIRVQELLVERGLETHEVVLVFKEFDSSGDGQLDSEEFKRALGVLGVRLPPSKVRQLFRTFDQDHSGTRLCERDKVGRAGSARPKRLIG</sequence>
<dbReference type="InterPro" id="IPR028325">
    <property type="entry name" value="VG_K_chnl"/>
</dbReference>
<dbReference type="CDD" id="cd00051">
    <property type="entry name" value="EFh"/>
    <property type="match status" value="1"/>
</dbReference>
<evidence type="ECO:0000256" key="3">
    <source>
        <dbReference type="ARBA" id="ARBA00022538"/>
    </source>
</evidence>
<evidence type="ECO:0000256" key="6">
    <source>
        <dbReference type="ARBA" id="ARBA00022837"/>
    </source>
</evidence>
<keyword evidence="12" id="KW-0407">Ion channel</keyword>
<evidence type="ECO:0000256" key="2">
    <source>
        <dbReference type="ARBA" id="ARBA00022448"/>
    </source>
</evidence>
<dbReference type="Pfam" id="PF13499">
    <property type="entry name" value="EF-hand_7"/>
    <property type="match status" value="1"/>
</dbReference>
<dbReference type="PANTHER" id="PTHR11537:SF254">
    <property type="entry name" value="POTASSIUM VOLTAGE-GATED CHANNEL PROTEIN SHAB"/>
    <property type="match status" value="1"/>
</dbReference>
<evidence type="ECO:0000256" key="13">
    <source>
        <dbReference type="SAM" id="Phobius"/>
    </source>
</evidence>
<evidence type="ECO:0000256" key="10">
    <source>
        <dbReference type="ARBA" id="ARBA00023065"/>
    </source>
</evidence>
<evidence type="ECO:0000256" key="5">
    <source>
        <dbReference type="ARBA" id="ARBA00022826"/>
    </source>
</evidence>
<reference evidence="16" key="1">
    <citation type="submission" date="2021-01" db="EMBL/GenBank/DDBJ databases">
        <authorList>
            <person name="Corre E."/>
            <person name="Pelletier E."/>
            <person name="Niang G."/>
            <person name="Scheremetjew M."/>
            <person name="Finn R."/>
            <person name="Kale V."/>
            <person name="Holt S."/>
            <person name="Cochrane G."/>
            <person name="Meng A."/>
            <person name="Brown T."/>
            <person name="Cohen L."/>
        </authorList>
    </citation>
    <scope>NUCLEOTIDE SEQUENCE</scope>
    <source>
        <strain evidence="16">CCMP1374</strain>
    </source>
</reference>
<evidence type="ECO:0000256" key="8">
    <source>
        <dbReference type="ARBA" id="ARBA00022958"/>
    </source>
</evidence>
<gene>
    <name evidence="16" type="ORF">PANT1444_LOCUS2097</name>
</gene>
<dbReference type="SUPFAM" id="SSF47473">
    <property type="entry name" value="EF-hand"/>
    <property type="match status" value="1"/>
</dbReference>